<dbReference type="SMART" id="SM00225">
    <property type="entry name" value="BTB"/>
    <property type="match status" value="1"/>
</dbReference>
<evidence type="ECO:0000256" key="1">
    <source>
        <dbReference type="ARBA" id="ARBA00022441"/>
    </source>
</evidence>
<evidence type="ECO:0000313" key="5">
    <source>
        <dbReference type="EMBL" id="KAL3852338.1"/>
    </source>
</evidence>
<keyword evidence="1" id="KW-0880">Kelch repeat</keyword>
<dbReference type="Pfam" id="PF24681">
    <property type="entry name" value="Kelch_KLHDC2_KLHL20_DRC7"/>
    <property type="match status" value="1"/>
</dbReference>
<dbReference type="PROSITE" id="PS50097">
    <property type="entry name" value="BTB"/>
    <property type="match status" value="1"/>
</dbReference>
<feature type="domain" description="BTB" evidence="4">
    <location>
        <begin position="257"/>
        <end position="325"/>
    </location>
</feature>
<feature type="compositionally biased region" description="Basic and acidic residues" evidence="3">
    <location>
        <begin position="62"/>
        <end position="79"/>
    </location>
</feature>
<protein>
    <recommendedName>
        <fullName evidence="4">BTB domain-containing protein</fullName>
    </recommendedName>
</protein>
<gene>
    <name evidence="5" type="ORF">ACJMK2_015995</name>
</gene>
<reference evidence="5 6" key="1">
    <citation type="submission" date="2024-11" db="EMBL/GenBank/DDBJ databases">
        <title>Chromosome-level genome assembly of the freshwater bivalve Anodonta woodiana.</title>
        <authorList>
            <person name="Chen X."/>
        </authorList>
    </citation>
    <scope>NUCLEOTIDE SEQUENCE [LARGE SCALE GENOMIC DNA]</scope>
    <source>
        <strain evidence="5">MN2024</strain>
        <tissue evidence="5">Gills</tissue>
    </source>
</reference>
<comment type="caution">
    <text evidence="5">The sequence shown here is derived from an EMBL/GenBank/DDBJ whole genome shotgun (WGS) entry which is preliminary data.</text>
</comment>
<evidence type="ECO:0000256" key="2">
    <source>
        <dbReference type="ARBA" id="ARBA00022737"/>
    </source>
</evidence>
<evidence type="ECO:0000259" key="4">
    <source>
        <dbReference type="PROSITE" id="PS50097"/>
    </source>
</evidence>
<dbReference type="InterPro" id="IPR011333">
    <property type="entry name" value="SKP1/BTB/POZ_sf"/>
</dbReference>
<dbReference type="Pfam" id="PF07707">
    <property type="entry name" value="BACK"/>
    <property type="match status" value="1"/>
</dbReference>
<keyword evidence="2" id="KW-0677">Repeat</keyword>
<organism evidence="5 6">
    <name type="scientific">Sinanodonta woodiana</name>
    <name type="common">Chinese pond mussel</name>
    <name type="synonym">Anodonta woodiana</name>
    <dbReference type="NCBI Taxonomy" id="1069815"/>
    <lineage>
        <taxon>Eukaryota</taxon>
        <taxon>Metazoa</taxon>
        <taxon>Spiralia</taxon>
        <taxon>Lophotrochozoa</taxon>
        <taxon>Mollusca</taxon>
        <taxon>Bivalvia</taxon>
        <taxon>Autobranchia</taxon>
        <taxon>Heteroconchia</taxon>
        <taxon>Palaeoheterodonta</taxon>
        <taxon>Unionida</taxon>
        <taxon>Unionoidea</taxon>
        <taxon>Unionidae</taxon>
        <taxon>Unioninae</taxon>
        <taxon>Sinanodonta</taxon>
    </lineage>
</organism>
<dbReference type="Proteomes" id="UP001634394">
    <property type="component" value="Unassembled WGS sequence"/>
</dbReference>
<evidence type="ECO:0000256" key="3">
    <source>
        <dbReference type="SAM" id="MobiDB-lite"/>
    </source>
</evidence>
<feature type="compositionally biased region" description="Low complexity" evidence="3">
    <location>
        <begin position="46"/>
        <end position="56"/>
    </location>
</feature>
<dbReference type="SMART" id="SM00875">
    <property type="entry name" value="BACK"/>
    <property type="match status" value="1"/>
</dbReference>
<dbReference type="Pfam" id="PF00651">
    <property type="entry name" value="BTB"/>
    <property type="match status" value="1"/>
</dbReference>
<dbReference type="InterPro" id="IPR006652">
    <property type="entry name" value="Kelch_1"/>
</dbReference>
<dbReference type="InterPro" id="IPR000210">
    <property type="entry name" value="BTB/POZ_dom"/>
</dbReference>
<accession>A0ABD3UV02</accession>
<proteinExistence type="predicted"/>
<dbReference type="Gene3D" id="3.30.710.10">
    <property type="entry name" value="Potassium Channel Kv1.1, Chain A"/>
    <property type="match status" value="1"/>
</dbReference>
<keyword evidence="6" id="KW-1185">Reference proteome</keyword>
<name>A0ABD3UV02_SINWO</name>
<dbReference type="Gene3D" id="1.25.40.420">
    <property type="match status" value="1"/>
</dbReference>
<dbReference type="AlphaFoldDB" id="A0ABD3UV02"/>
<dbReference type="PANTHER" id="PTHR45632:SF3">
    <property type="entry name" value="KELCH-LIKE PROTEIN 32"/>
    <property type="match status" value="1"/>
</dbReference>
<dbReference type="SUPFAM" id="SSF117281">
    <property type="entry name" value="Kelch motif"/>
    <property type="match status" value="1"/>
</dbReference>
<dbReference type="SMART" id="SM00612">
    <property type="entry name" value="Kelch"/>
    <property type="match status" value="5"/>
</dbReference>
<feature type="compositionally biased region" description="Low complexity" evidence="3">
    <location>
        <begin position="101"/>
        <end position="110"/>
    </location>
</feature>
<dbReference type="SUPFAM" id="SSF54695">
    <property type="entry name" value="POZ domain"/>
    <property type="match status" value="1"/>
</dbReference>
<dbReference type="InterPro" id="IPR015915">
    <property type="entry name" value="Kelch-typ_b-propeller"/>
</dbReference>
<dbReference type="InterPro" id="IPR011705">
    <property type="entry name" value="BACK"/>
</dbReference>
<feature type="region of interest" description="Disordered" evidence="3">
    <location>
        <begin position="41"/>
        <end position="113"/>
    </location>
</feature>
<evidence type="ECO:0000313" key="6">
    <source>
        <dbReference type="Proteomes" id="UP001634394"/>
    </source>
</evidence>
<dbReference type="EMBL" id="JBJQND010000015">
    <property type="protein sequence ID" value="KAL3852338.1"/>
    <property type="molecule type" value="Genomic_DNA"/>
</dbReference>
<sequence>MASTGKEKVEDADLFKEKGYVRNEVRSSKIKRFFLPDFQRPHEYVSSRPSEQRSSSGVHSKSWNDHSRNGCESPSRFDRQPLSSTPTKLSVKKELKESKGHSSISGSVSSHSEDFVCDFKPSIAESMGKDDHEYTEDEYRKKRVEEFIKHAKDNKETAKSKIGDGATTMDDDVIHVDGGLSCRLFYVDQNSVLKPMGTFGDLSRYLMETVINESTLCDDNDLDMDISTISGISLNQIAHRVITGANIEVLFKEDRLKDVIIEVEDRRFYAHRFALACNSLYFAELFNNKITEKTLPCHIQLRGISAESFEEFLHFVYTGDVRTTDKTAADLVLVADYLQVTRLLWKCKCIIEKLPAEQLLKLVNRNRVITSPDVYEQLYQRVLKDVYALRKCDGFLQLDVDTVCSILSSDLLNISSEQDVFQAAVQWIMYDVADRLKYGLRLMSCVRFSYMTNEELFTCVETTSLMNGHDKFKDMILVACWQITGRTLKRDDPFMFVDKPARVCYKTNQMMHPYARAVASFHSCKSDNQTGTVADAQNQSIEIEEGVHDSQSMKSLPENSEFFQPARTSTPKNERPARDTSIVYDLFLIGEFKVDESKESKLQKRHDLCENQWIEYICLPEPNCHHAVTAHMGKLYLIGGSKVPGLDQKEVPSKKNFEFNPEKMEWAILPTLGTARMQHCAQSLFGMVYAIGGVDELGKVMSSVECYSILNKNWFYVNPMFTARKGASAGVLNGKLLVAGGIGESNDVPSTVQVLNCVELFDPRTNSWTKLNNLRFPRCYTNIVNVQGRIYICGGATRSYNCKNSVLNSVSSIDIYEPKTDHWSLATNMVFPRHSAGAAVIGDQIYIIGGMSSHNNRLLQSVECYDTTRGVWATNIQDIPFPAKWIHCVTMTSQRKDG</sequence>
<dbReference type="Gene3D" id="2.120.10.80">
    <property type="entry name" value="Kelch-type beta propeller"/>
    <property type="match status" value="2"/>
</dbReference>
<dbReference type="PANTHER" id="PTHR45632">
    <property type="entry name" value="LD33804P"/>
    <property type="match status" value="1"/>
</dbReference>
<feature type="compositionally biased region" description="Basic and acidic residues" evidence="3">
    <location>
        <begin position="91"/>
        <end position="100"/>
    </location>
</feature>
<dbReference type="CDD" id="cd18186">
    <property type="entry name" value="BTB_POZ_ZBTB_KLHL-like"/>
    <property type="match status" value="1"/>
</dbReference>